<proteinExistence type="predicted"/>
<evidence type="ECO:0000313" key="2">
    <source>
        <dbReference type="Proteomes" id="UP000308600"/>
    </source>
</evidence>
<dbReference type="Proteomes" id="UP000308600">
    <property type="component" value="Unassembled WGS sequence"/>
</dbReference>
<name>A0ACD3A6A7_9AGAR</name>
<dbReference type="EMBL" id="ML208683">
    <property type="protein sequence ID" value="TFK61215.1"/>
    <property type="molecule type" value="Genomic_DNA"/>
</dbReference>
<accession>A0ACD3A6A7</accession>
<organism evidence="1 2">
    <name type="scientific">Pluteus cervinus</name>
    <dbReference type="NCBI Taxonomy" id="181527"/>
    <lineage>
        <taxon>Eukaryota</taxon>
        <taxon>Fungi</taxon>
        <taxon>Dikarya</taxon>
        <taxon>Basidiomycota</taxon>
        <taxon>Agaricomycotina</taxon>
        <taxon>Agaricomycetes</taxon>
        <taxon>Agaricomycetidae</taxon>
        <taxon>Agaricales</taxon>
        <taxon>Pluteineae</taxon>
        <taxon>Pluteaceae</taxon>
        <taxon>Pluteus</taxon>
    </lineage>
</organism>
<keyword evidence="2" id="KW-1185">Reference proteome</keyword>
<sequence length="392" mass="45172">MDSQRIDYRQMDDETFKHTLESKFDKSAKLGPFDGVAALLPDGNHFITTPNQPFIPDPPFGDERAIYRRTDGRFGDDNYIQWPQPYLIEHPHFACIPRRPLDESPDSIMWFKPSLDIDFVRSRHNDRIGRLDESRRAQLQTSAQPLIRRARNYIDSKLKAFEFVSTLKCALLAALSRVEHISTAYLDMIFAVGVLQRAWLELRGLLDYMEVFKPRMDGLADPPSDTTPARTIGAFVYSHRVAESFFHARLPFWFIESRSNVADQNIERFIPFTSPQPLLAMHPARLPVRALWTGNAASLMKVYAIQQAERERISYPNPFNAAPHLSQTPTPSTSTPMNSTLSSSTNDTRSRSRGSRSNARPCSLMCAYPMVITMKMIYKFWVIEYAYYWPRF</sequence>
<protein>
    <submittedName>
        <fullName evidence="1">Uncharacterized protein</fullName>
    </submittedName>
</protein>
<evidence type="ECO:0000313" key="1">
    <source>
        <dbReference type="EMBL" id="TFK61215.1"/>
    </source>
</evidence>
<gene>
    <name evidence="1" type="ORF">BDN72DRAFT_904301</name>
</gene>
<reference evidence="1 2" key="1">
    <citation type="journal article" date="2019" name="Nat. Ecol. Evol.">
        <title>Megaphylogeny resolves global patterns of mushroom evolution.</title>
        <authorList>
            <person name="Varga T."/>
            <person name="Krizsan K."/>
            <person name="Foldi C."/>
            <person name="Dima B."/>
            <person name="Sanchez-Garcia M."/>
            <person name="Sanchez-Ramirez S."/>
            <person name="Szollosi G.J."/>
            <person name="Szarkandi J.G."/>
            <person name="Papp V."/>
            <person name="Albert L."/>
            <person name="Andreopoulos W."/>
            <person name="Angelini C."/>
            <person name="Antonin V."/>
            <person name="Barry K.W."/>
            <person name="Bougher N.L."/>
            <person name="Buchanan P."/>
            <person name="Buyck B."/>
            <person name="Bense V."/>
            <person name="Catcheside P."/>
            <person name="Chovatia M."/>
            <person name="Cooper J."/>
            <person name="Damon W."/>
            <person name="Desjardin D."/>
            <person name="Finy P."/>
            <person name="Geml J."/>
            <person name="Haridas S."/>
            <person name="Hughes K."/>
            <person name="Justo A."/>
            <person name="Karasinski D."/>
            <person name="Kautmanova I."/>
            <person name="Kiss B."/>
            <person name="Kocsube S."/>
            <person name="Kotiranta H."/>
            <person name="LaButti K.M."/>
            <person name="Lechner B.E."/>
            <person name="Liimatainen K."/>
            <person name="Lipzen A."/>
            <person name="Lukacs Z."/>
            <person name="Mihaltcheva S."/>
            <person name="Morgado L.N."/>
            <person name="Niskanen T."/>
            <person name="Noordeloos M.E."/>
            <person name="Ohm R.A."/>
            <person name="Ortiz-Santana B."/>
            <person name="Ovrebo C."/>
            <person name="Racz N."/>
            <person name="Riley R."/>
            <person name="Savchenko A."/>
            <person name="Shiryaev A."/>
            <person name="Soop K."/>
            <person name="Spirin V."/>
            <person name="Szebenyi C."/>
            <person name="Tomsovsky M."/>
            <person name="Tulloss R.E."/>
            <person name="Uehling J."/>
            <person name="Grigoriev I.V."/>
            <person name="Vagvolgyi C."/>
            <person name="Papp T."/>
            <person name="Martin F.M."/>
            <person name="Miettinen O."/>
            <person name="Hibbett D.S."/>
            <person name="Nagy L.G."/>
        </authorList>
    </citation>
    <scope>NUCLEOTIDE SEQUENCE [LARGE SCALE GENOMIC DNA]</scope>
    <source>
        <strain evidence="1 2">NL-1719</strain>
    </source>
</reference>